<proteinExistence type="predicted"/>
<name>A0ACD1AEP6_9FIRM</name>
<sequence length="254" mass="29046">MNDLKNEYDAAVRERADAFMKAAAIAMIRENTLEYEKHKHGAESIRLSVEFLEKKTALIRKLEQSEQKKALQKRFRSLARAAAVILLCLLTVCTVLTATVDAFRYRVFELLWINHGEYLELVPVESEPVSPEERALFPADWQGSFYPSKLPQGFALNEVFEVSSIQYITFHDSKKHFINLSVSPAGKTKTGVNNENVKISEVEINGAKGQAWESEDTCLIIWMNYEHQFSLFSDVLTLSEMLEIAESIKYMEIK</sequence>
<dbReference type="Proteomes" id="UP000594014">
    <property type="component" value="Chromosome"/>
</dbReference>
<accession>A0ACD1AEP6</accession>
<protein>
    <submittedName>
        <fullName evidence="1">DUF4367 domain-containing protein</fullName>
    </submittedName>
</protein>
<reference evidence="1" key="1">
    <citation type="submission" date="2019-08" db="EMBL/GenBank/DDBJ databases">
        <title>Genome sequence of Clostridiales bacterium MT110.</title>
        <authorList>
            <person name="Cao J."/>
        </authorList>
    </citation>
    <scope>NUCLEOTIDE SEQUENCE</scope>
    <source>
        <strain evidence="1">MT110</strain>
    </source>
</reference>
<dbReference type="EMBL" id="CP042469">
    <property type="protein sequence ID" value="QOX64769.1"/>
    <property type="molecule type" value="Genomic_DNA"/>
</dbReference>
<gene>
    <name evidence="1" type="ORF">FRZ06_16155</name>
</gene>
<evidence type="ECO:0000313" key="1">
    <source>
        <dbReference type="EMBL" id="QOX64769.1"/>
    </source>
</evidence>
<evidence type="ECO:0000313" key="2">
    <source>
        <dbReference type="Proteomes" id="UP000594014"/>
    </source>
</evidence>
<keyword evidence="2" id="KW-1185">Reference proteome</keyword>
<organism evidence="1 2">
    <name type="scientific">Anoxybacterium hadale</name>
    <dbReference type="NCBI Taxonomy" id="3408580"/>
    <lineage>
        <taxon>Bacteria</taxon>
        <taxon>Bacillati</taxon>
        <taxon>Bacillota</taxon>
        <taxon>Clostridia</taxon>
        <taxon>Peptostreptococcales</taxon>
        <taxon>Anaerovoracaceae</taxon>
        <taxon>Anoxybacterium</taxon>
    </lineage>
</organism>